<accession>A0ABS5J8U8</accession>
<protein>
    <recommendedName>
        <fullName evidence="3">Phage tail assembly chaperone protein, E, or 41 or 14</fullName>
    </recommendedName>
</protein>
<evidence type="ECO:0008006" key="3">
    <source>
        <dbReference type="Google" id="ProtNLM"/>
    </source>
</evidence>
<keyword evidence="2" id="KW-1185">Reference proteome</keyword>
<proteinExistence type="predicted"/>
<organism evidence="1 2">
    <name type="scientific">Chitinophaga hostae</name>
    <dbReference type="NCBI Taxonomy" id="2831022"/>
    <lineage>
        <taxon>Bacteria</taxon>
        <taxon>Pseudomonadati</taxon>
        <taxon>Bacteroidota</taxon>
        <taxon>Chitinophagia</taxon>
        <taxon>Chitinophagales</taxon>
        <taxon>Chitinophagaceae</taxon>
        <taxon>Chitinophaga</taxon>
    </lineage>
</organism>
<name>A0ABS5J8U8_9BACT</name>
<sequence>MNEIKNEQRMPQKSVTVKIGNNDYTISYPNTGQMIDIDILKSQFSSGNYEKLKYSYDSGFVRSAVTIDAVAIFNVMLPQLRDDLTVKSLFALDREKMDVILNEYVAKVVPWMEEWESILKKPLDK</sequence>
<evidence type="ECO:0000313" key="2">
    <source>
        <dbReference type="Proteomes" id="UP000676386"/>
    </source>
</evidence>
<dbReference type="Proteomes" id="UP000676386">
    <property type="component" value="Unassembled WGS sequence"/>
</dbReference>
<dbReference type="RefSeq" id="WP_211976765.1">
    <property type="nucleotide sequence ID" value="NZ_CBFHAM010000052.1"/>
</dbReference>
<gene>
    <name evidence="1" type="ORF">KE626_30020</name>
</gene>
<comment type="caution">
    <text evidence="1">The sequence shown here is derived from an EMBL/GenBank/DDBJ whole genome shotgun (WGS) entry which is preliminary data.</text>
</comment>
<evidence type="ECO:0000313" key="1">
    <source>
        <dbReference type="EMBL" id="MBS0031605.1"/>
    </source>
</evidence>
<dbReference type="EMBL" id="JAGTXB010000023">
    <property type="protein sequence ID" value="MBS0031605.1"/>
    <property type="molecule type" value="Genomic_DNA"/>
</dbReference>
<reference evidence="1 2" key="1">
    <citation type="submission" date="2021-04" db="EMBL/GenBank/DDBJ databases">
        <title>Chitinophaga sp. nov., isolated from the rhizosphere soil.</title>
        <authorList>
            <person name="He S."/>
        </authorList>
    </citation>
    <scope>NUCLEOTIDE SEQUENCE [LARGE SCALE GENOMIC DNA]</scope>
    <source>
        <strain evidence="1 2">2R12</strain>
    </source>
</reference>